<dbReference type="Gene3D" id="3.40.50.1820">
    <property type="entry name" value="alpha/beta hydrolase"/>
    <property type="match status" value="1"/>
</dbReference>
<dbReference type="Proteomes" id="UP000253961">
    <property type="component" value="Unassembled WGS sequence"/>
</dbReference>
<dbReference type="SUPFAM" id="SSF82171">
    <property type="entry name" value="DPP6 N-terminal domain-like"/>
    <property type="match status" value="1"/>
</dbReference>
<evidence type="ECO:0000313" key="4">
    <source>
        <dbReference type="EMBL" id="RDC56652.1"/>
    </source>
</evidence>
<dbReference type="Pfam" id="PF00326">
    <property type="entry name" value="Peptidase_S9"/>
    <property type="match status" value="1"/>
</dbReference>
<organism evidence="4 5">
    <name type="scientific">Pedobacter chinensis</name>
    <dbReference type="NCBI Taxonomy" id="2282421"/>
    <lineage>
        <taxon>Bacteria</taxon>
        <taxon>Pseudomonadati</taxon>
        <taxon>Bacteroidota</taxon>
        <taxon>Sphingobacteriia</taxon>
        <taxon>Sphingobacteriales</taxon>
        <taxon>Sphingobacteriaceae</taxon>
        <taxon>Pedobacter</taxon>
    </lineage>
</organism>
<reference evidence="4 5" key="1">
    <citation type="submission" date="2018-07" db="EMBL/GenBank/DDBJ databases">
        <title>Pedobacter sp. nov., isolated from soil.</title>
        <authorList>
            <person name="Zhou L.Y."/>
            <person name="Du Z.J."/>
        </authorList>
    </citation>
    <scope>NUCLEOTIDE SEQUENCE [LARGE SCALE GENOMIC DNA]</scope>
    <source>
        <strain evidence="4 5">JDX94</strain>
    </source>
</reference>
<proteinExistence type="predicted"/>
<evidence type="ECO:0000313" key="5">
    <source>
        <dbReference type="Proteomes" id="UP000253961"/>
    </source>
</evidence>
<name>A0A369PWL5_9SPHI</name>
<dbReference type="PANTHER" id="PTHR42776">
    <property type="entry name" value="SERINE PEPTIDASE S9 FAMILY MEMBER"/>
    <property type="match status" value="1"/>
</dbReference>
<keyword evidence="1" id="KW-0378">Hydrolase</keyword>
<feature type="signal peptide" evidence="2">
    <location>
        <begin position="1"/>
        <end position="18"/>
    </location>
</feature>
<protein>
    <submittedName>
        <fullName evidence="4">S9 family peptidase</fullName>
    </submittedName>
</protein>
<evidence type="ECO:0000256" key="1">
    <source>
        <dbReference type="ARBA" id="ARBA00022801"/>
    </source>
</evidence>
<sequence>MKYCFIIILCFIGGLSMAQDYGVSDDGNYVFAEYYSKNQGNNLVAIRSTSGSWYTEVTNVNSLKFSVDSKSLLYMQKGNLYILKLGSNCLDSILSVERYEVVNGKQQFLIFSQNEGSKLNIKNLNTKQSFSFSEVESYFTHPTQPILFIKRLRQISGSNAQELLQVNIESMKTKLIWTSKEETIGLFTFSESGKHLAFFTSTRRNTSKIWGHLIDREKAYELINDSNNIFSPGYRLNSSKLLQFVPNGNRLLFYVISDRKIPENPYRRDIEELVSYLDPKPNYYWRSDIKRKLNQLVSMDLKKRIPVFIEQENDLAIGSPFYKDGGKVTVVSNDFALTCHFEKEVLLYNERGSISIAYTMNEYNFNKYVSPNIYLVNLSDGRRRLIKKNAQVKSNSLPFYEFDPTGKVIVYYDSEHYYSYDINTGISKKISSGIESKFIVGDRSSKQVSGLQSTYYNLVGGLQPHFWLIDDPSILIQDSYSDIWKLSLNGKTPVCVTNGQAKKLGFTFVLQQPHNKRYVLYNGDQILISALFSKFSKYSGIYQLTISNPSKLKILISPGIDQDVSFKKAKNSETYVWKTFNTMEPPTVSWGNEFEKRRIIVKKVRHYDPVKQEILIWKDSTGEEHEGVILFPKDFNPDKKYPTLITYYSSISPVLGGTKYLDYSEYKTEVDLGYILFVPEIKFVVGVTGASVTNAVISGANELMKRSYINSKRIGILGGSFAGYQTNYIIGSTNIFAAAYSVAGNSNFTSSIGLEHMDSEQRINSTATINGQGNMGITLWQRPDLYLANSPVFYADKVSCPVLLSHGRQDFRVPFQQGMEFYKALQANGKKVWLDATNSGHAGAGVGSVMSSKRAQQFFGHYLKDEPAPYWMTRPSLELLEKGLNPYDYDPEIKTPSEGIIPKEKSYAPQVEELLRHRTTIDKNGRIVDVKSN</sequence>
<keyword evidence="5" id="KW-1185">Reference proteome</keyword>
<dbReference type="GO" id="GO:0004252">
    <property type="term" value="F:serine-type endopeptidase activity"/>
    <property type="evidence" value="ECO:0007669"/>
    <property type="project" value="TreeGrafter"/>
</dbReference>
<comment type="caution">
    <text evidence="4">The sequence shown here is derived from an EMBL/GenBank/DDBJ whole genome shotgun (WGS) entry which is preliminary data.</text>
</comment>
<feature type="domain" description="Peptidase S9 prolyl oligopeptidase catalytic" evidence="3">
    <location>
        <begin position="696"/>
        <end position="864"/>
    </location>
</feature>
<dbReference type="SUPFAM" id="SSF53474">
    <property type="entry name" value="alpha/beta-Hydrolases"/>
    <property type="match status" value="1"/>
</dbReference>
<dbReference type="InterPro" id="IPR029058">
    <property type="entry name" value="AB_hydrolase_fold"/>
</dbReference>
<dbReference type="PANTHER" id="PTHR42776:SF27">
    <property type="entry name" value="DIPEPTIDYL PEPTIDASE FAMILY MEMBER 6"/>
    <property type="match status" value="1"/>
</dbReference>
<evidence type="ECO:0000259" key="3">
    <source>
        <dbReference type="Pfam" id="PF00326"/>
    </source>
</evidence>
<dbReference type="GO" id="GO:0006508">
    <property type="term" value="P:proteolysis"/>
    <property type="evidence" value="ECO:0007669"/>
    <property type="project" value="InterPro"/>
</dbReference>
<dbReference type="InterPro" id="IPR001375">
    <property type="entry name" value="Peptidase_S9_cat"/>
</dbReference>
<dbReference type="AlphaFoldDB" id="A0A369PWL5"/>
<keyword evidence="2" id="KW-0732">Signal</keyword>
<accession>A0A369PWL5</accession>
<gene>
    <name evidence="4" type="ORF">DU508_05425</name>
</gene>
<dbReference type="EMBL" id="QPKV01000003">
    <property type="protein sequence ID" value="RDC56652.1"/>
    <property type="molecule type" value="Genomic_DNA"/>
</dbReference>
<dbReference type="Gene3D" id="2.130.10.10">
    <property type="entry name" value="YVTN repeat-like/Quinoprotein amine dehydrogenase"/>
    <property type="match status" value="1"/>
</dbReference>
<feature type="chain" id="PRO_5016670330" evidence="2">
    <location>
        <begin position="19"/>
        <end position="933"/>
    </location>
</feature>
<evidence type="ECO:0000256" key="2">
    <source>
        <dbReference type="SAM" id="SignalP"/>
    </source>
</evidence>
<dbReference type="InterPro" id="IPR015943">
    <property type="entry name" value="WD40/YVTN_repeat-like_dom_sf"/>
</dbReference>